<protein>
    <submittedName>
        <fullName evidence="2">Uncharacterized protein</fullName>
    </submittedName>
</protein>
<feature type="region of interest" description="Disordered" evidence="1">
    <location>
        <begin position="137"/>
        <end position="200"/>
    </location>
</feature>
<organism evidence="2">
    <name type="scientific">uncultured marine virus</name>
    <dbReference type="NCBI Taxonomy" id="186617"/>
    <lineage>
        <taxon>Viruses</taxon>
        <taxon>environmental samples</taxon>
    </lineage>
</organism>
<reference evidence="2" key="1">
    <citation type="journal article" date="2015" name="Front. Microbiol.">
        <title>Combining genomic sequencing methods to explore viral diversity and reveal potential virus-host interactions.</title>
        <authorList>
            <person name="Chow C.E."/>
            <person name="Winget D.M."/>
            <person name="White R.A.III."/>
            <person name="Hallam S.J."/>
            <person name="Suttle C.A."/>
        </authorList>
    </citation>
    <scope>NUCLEOTIDE SEQUENCE</scope>
    <source>
        <strain evidence="2">Anoxic2_5</strain>
    </source>
</reference>
<feature type="region of interest" description="Disordered" evidence="1">
    <location>
        <begin position="59"/>
        <end position="78"/>
    </location>
</feature>
<sequence length="200" mass="21709">MSVVLLGSGARPVCPLSPRWQPLRISPRPRRTDADCAPGLPRLWAGSGVVVISRPGPTEHAACRPSHSTDGGLPSLTPIRMGPPSWRWTRKPSSTAWMRFSMVLRVGLLRVPARPLRTSRARLSRVGLVPRVAPLVRSDWPPDSPSAPPRSGWRTLRPTCSSRAGPCASSRTSTTRPSRLVAGARRQHHRKPSARTLGAG</sequence>
<name>A0A0F7L3Q9_9VIRU</name>
<reference evidence="2" key="2">
    <citation type="submission" date="2015-03" db="EMBL/GenBank/DDBJ databases">
        <authorList>
            <person name="Chow C.-E.T."/>
            <person name="Winget D.M."/>
            <person name="White R.A.III."/>
            <person name="Hallam S.J."/>
            <person name="Suttle C.A."/>
        </authorList>
    </citation>
    <scope>NUCLEOTIDE SEQUENCE</scope>
    <source>
        <strain evidence="2">Anoxic2_5</strain>
    </source>
</reference>
<accession>A0A0F7L3Q9</accession>
<feature type="compositionally biased region" description="Low complexity" evidence="1">
    <location>
        <begin position="169"/>
        <end position="179"/>
    </location>
</feature>
<dbReference type="EMBL" id="KR029589">
    <property type="protein sequence ID" value="AKH47184.1"/>
    <property type="molecule type" value="Genomic_DNA"/>
</dbReference>
<proteinExistence type="predicted"/>
<evidence type="ECO:0000313" key="2">
    <source>
        <dbReference type="EMBL" id="AKH47184.1"/>
    </source>
</evidence>
<evidence type="ECO:0000256" key="1">
    <source>
        <dbReference type="SAM" id="MobiDB-lite"/>
    </source>
</evidence>